<protein>
    <submittedName>
        <fullName evidence="1">Uncharacterized protein</fullName>
    </submittedName>
</protein>
<dbReference type="AlphaFoldDB" id="A0A3S0TVH8"/>
<evidence type="ECO:0000313" key="2">
    <source>
        <dbReference type="Proteomes" id="UP000267430"/>
    </source>
</evidence>
<keyword evidence="2" id="KW-1185">Reference proteome</keyword>
<dbReference type="RefSeq" id="WP_126864907.1">
    <property type="nucleotide sequence ID" value="NZ_JAUSTX010000015.1"/>
</dbReference>
<dbReference type="Proteomes" id="UP000267430">
    <property type="component" value="Unassembled WGS sequence"/>
</dbReference>
<gene>
    <name evidence="1" type="ORF">ELQ35_11135</name>
</gene>
<organism evidence="1 2">
    <name type="scientific">Peribacillus cavernae</name>
    <dbReference type="NCBI Taxonomy" id="1674310"/>
    <lineage>
        <taxon>Bacteria</taxon>
        <taxon>Bacillati</taxon>
        <taxon>Bacillota</taxon>
        <taxon>Bacilli</taxon>
        <taxon>Bacillales</taxon>
        <taxon>Bacillaceae</taxon>
        <taxon>Peribacillus</taxon>
    </lineage>
</organism>
<evidence type="ECO:0000313" key="1">
    <source>
        <dbReference type="EMBL" id="RUQ28799.1"/>
    </source>
</evidence>
<name>A0A3S0TVH8_9BACI</name>
<accession>A0A3S0TVH8</accession>
<sequence>MFNNRHKPSHPAIERLYNPLLKNAIKHLIIMVNKLIAAGYNISWEQVMKFAEGGTGFISSILSMR</sequence>
<comment type="caution">
    <text evidence="1">The sequence shown here is derived from an EMBL/GenBank/DDBJ whole genome shotgun (WGS) entry which is preliminary data.</text>
</comment>
<reference evidence="1 2" key="1">
    <citation type="submission" date="2018-12" db="EMBL/GenBank/DDBJ databases">
        <title>Bacillus chawlae sp. nov., Bacillus glennii sp. nov., and Bacillus saganii sp. nov. Isolated from the Vehicle Assembly Building at Kennedy Space Center where the Viking Spacecraft were Assembled.</title>
        <authorList>
            <person name="Seuylemezian A."/>
            <person name="Vaishampayan P."/>
        </authorList>
    </citation>
    <scope>NUCLEOTIDE SEQUENCE [LARGE SCALE GENOMIC DNA]</scope>
    <source>
        <strain evidence="1 2">L5</strain>
    </source>
</reference>
<dbReference type="OrthoDB" id="9804333at2"/>
<dbReference type="EMBL" id="RYZZ01000014">
    <property type="protein sequence ID" value="RUQ28799.1"/>
    <property type="molecule type" value="Genomic_DNA"/>
</dbReference>
<proteinExistence type="predicted"/>